<dbReference type="RefSeq" id="WP_073272614.1">
    <property type="nucleotide sequence ID" value="NZ_FRAC01000006.1"/>
</dbReference>
<organism evidence="1 2">
    <name type="scientific">Anaerocolumna jejuensis DSM 15929</name>
    <dbReference type="NCBI Taxonomy" id="1121322"/>
    <lineage>
        <taxon>Bacteria</taxon>
        <taxon>Bacillati</taxon>
        <taxon>Bacillota</taxon>
        <taxon>Clostridia</taxon>
        <taxon>Lachnospirales</taxon>
        <taxon>Lachnospiraceae</taxon>
        <taxon>Anaerocolumna</taxon>
    </lineage>
</organism>
<reference evidence="1 2" key="1">
    <citation type="submission" date="2016-11" db="EMBL/GenBank/DDBJ databases">
        <authorList>
            <person name="Jaros S."/>
            <person name="Januszkiewicz K."/>
            <person name="Wedrychowicz H."/>
        </authorList>
    </citation>
    <scope>NUCLEOTIDE SEQUENCE [LARGE SCALE GENOMIC DNA]</scope>
    <source>
        <strain evidence="1 2">DSM 15929</strain>
    </source>
</reference>
<evidence type="ECO:0000313" key="2">
    <source>
        <dbReference type="Proteomes" id="UP000184386"/>
    </source>
</evidence>
<dbReference type="Proteomes" id="UP000184386">
    <property type="component" value="Unassembled WGS sequence"/>
</dbReference>
<name>A0A1M6KNV5_9FIRM</name>
<proteinExistence type="predicted"/>
<dbReference type="OrthoDB" id="9151118at2"/>
<accession>A0A1M6KNV5</accession>
<keyword evidence="2" id="KW-1185">Reference proteome</keyword>
<protein>
    <submittedName>
        <fullName evidence="1">Uncharacterized protein</fullName>
    </submittedName>
</protein>
<gene>
    <name evidence="1" type="ORF">SAMN02745136_00523</name>
</gene>
<evidence type="ECO:0000313" key="1">
    <source>
        <dbReference type="EMBL" id="SHJ60615.1"/>
    </source>
</evidence>
<sequence>MYQKAVAQDLQEQINKAVNNIAMDTINEYLKSKDASIEGREEAITEVLRSKMNESLMSRISKALKGKSINGIHFNVYTYKDDAEKEFGADLAGFLELDLGAEKIKKAFIAQSKICQPHADKEIGKYYSGDNPDIQKQASNMLKITSDSFFFLYTEDGVFVVSAQHVKARGVNTVTTKELHYKNLGSFYSEFFQCFIGDHKIADFYDDKKSLSDYASTLNVKNILYIQAKLDKNSSENK</sequence>
<dbReference type="AlphaFoldDB" id="A0A1M6KNV5"/>
<dbReference type="EMBL" id="FRAC01000006">
    <property type="protein sequence ID" value="SHJ60615.1"/>
    <property type="molecule type" value="Genomic_DNA"/>
</dbReference>